<feature type="compositionally biased region" description="Low complexity" evidence="1">
    <location>
        <begin position="123"/>
        <end position="138"/>
    </location>
</feature>
<feature type="chain" id="PRO_5030767085" evidence="2">
    <location>
        <begin position="24"/>
        <end position="766"/>
    </location>
</feature>
<dbReference type="AlphaFoldDB" id="A0A7S3DQV2"/>
<protein>
    <submittedName>
        <fullName evidence="3">Uncharacterized protein</fullName>
    </submittedName>
</protein>
<feature type="compositionally biased region" description="Acidic residues" evidence="1">
    <location>
        <begin position="454"/>
        <end position="463"/>
    </location>
</feature>
<keyword evidence="2" id="KW-0732">Signal</keyword>
<proteinExistence type="predicted"/>
<evidence type="ECO:0000256" key="1">
    <source>
        <dbReference type="SAM" id="MobiDB-lite"/>
    </source>
</evidence>
<sequence length="766" mass="84192">MMIHLSRISNLTLLLLVLKTVGAFQASPLLRRNLVIQRAVPGADIEQPPLEEENAVASTTTTAAATPSAAAATSNIPSSFSKSKAKVNEIDFCIAPADASLSRAYGTFAEQAAAAAAAAEPATSATASSPPEEASSSPMPSLTRALNNASNRAVRRILLARSWPSAEALNLSLRRVAQAEREQEERQQQQDVAAAVATLEGAKGDDAPKCPVPRPILNVLTRNNNNNKRNDISSGGKNPNIPRKAGRTDEEYVADQLTAFRERYGALPGYQYSEAYLDSILSLATSGMESVRAPEVMESGVYDDAYRRIESVLRTVGVEFEIDEATERRKIAPKLIDQDICWSMLDKIRLRQEKETGIITPPTLPPPPKVAEEEFSNQQQQSDTEATVADDETVSASNIDEQAETDKEKVEDVGSTEFKLDGKEDVTIVRGEDGVEVYKPNIQFWKKKNQATTDDTDGDEESEELSKEDLGGVLLSKEEPTMTRQLNILSNIARRALLFGGDQELLVLSETLDADRAAFIERWYPGTEGLMSEMEETRPGVQFLNSLIALLRNCYNQGVVVDMQPPVPLSLSYANAYERLVATAVELGSGYLKPDPGLGSTDTIISSMPTPRTPKEELGRFAVWEAAFRQQKYEASAYPEDLKGKWEVTDLIGGETIGVCTVVLGEDGQVDLDGPLEGLRWRCDPGPTHLDTCTFQVLGSDGTILQYRGFIDRGARLEARYSKRPINIRGRVMFQMRDGSVDYFKDMLPINYRDGTTKFVMRKIME</sequence>
<feature type="region of interest" description="Disordered" evidence="1">
    <location>
        <begin position="123"/>
        <end position="144"/>
    </location>
</feature>
<feature type="compositionally biased region" description="Low complexity" evidence="1">
    <location>
        <begin position="55"/>
        <end position="69"/>
    </location>
</feature>
<accession>A0A7S3DQV2</accession>
<reference evidence="3" key="1">
    <citation type="submission" date="2021-01" db="EMBL/GenBank/DDBJ databases">
        <authorList>
            <person name="Corre E."/>
            <person name="Pelletier E."/>
            <person name="Niang G."/>
            <person name="Scheremetjew M."/>
            <person name="Finn R."/>
            <person name="Kale V."/>
            <person name="Holt S."/>
            <person name="Cochrane G."/>
            <person name="Meng A."/>
            <person name="Brown T."/>
            <person name="Cohen L."/>
        </authorList>
    </citation>
    <scope>NUCLEOTIDE SEQUENCE</scope>
    <source>
        <strain evidence="3">CCMP125</strain>
    </source>
</reference>
<feature type="compositionally biased region" description="Polar residues" evidence="1">
    <location>
        <begin position="376"/>
        <end position="385"/>
    </location>
</feature>
<evidence type="ECO:0000313" key="3">
    <source>
        <dbReference type="EMBL" id="CAD9971687.1"/>
    </source>
</evidence>
<name>A0A7S3DQV2_9STRA</name>
<organism evidence="3">
    <name type="scientific">Entomoneis paludosa</name>
    <dbReference type="NCBI Taxonomy" id="265537"/>
    <lineage>
        <taxon>Eukaryota</taxon>
        <taxon>Sar</taxon>
        <taxon>Stramenopiles</taxon>
        <taxon>Ochrophyta</taxon>
        <taxon>Bacillariophyta</taxon>
        <taxon>Bacillariophyceae</taxon>
        <taxon>Bacillariophycidae</taxon>
        <taxon>Entomoneidaceae</taxon>
        <taxon>Entomoneis</taxon>
    </lineage>
</organism>
<feature type="region of interest" description="Disordered" evidence="1">
    <location>
        <begin position="46"/>
        <end position="69"/>
    </location>
</feature>
<feature type="compositionally biased region" description="Basic and acidic residues" evidence="1">
    <location>
        <begin position="404"/>
        <end position="414"/>
    </location>
</feature>
<feature type="region of interest" description="Disordered" evidence="1">
    <location>
        <begin position="358"/>
        <end position="414"/>
    </location>
</feature>
<feature type="signal peptide" evidence="2">
    <location>
        <begin position="1"/>
        <end position="23"/>
    </location>
</feature>
<evidence type="ECO:0000256" key="2">
    <source>
        <dbReference type="SAM" id="SignalP"/>
    </source>
</evidence>
<dbReference type="EMBL" id="HBHT01021892">
    <property type="protein sequence ID" value="CAD9971687.1"/>
    <property type="molecule type" value="Transcribed_RNA"/>
</dbReference>
<gene>
    <name evidence="3" type="ORF">APAL1065_LOCUS14670</name>
</gene>
<feature type="region of interest" description="Disordered" evidence="1">
    <location>
        <begin position="449"/>
        <end position="468"/>
    </location>
</feature>
<feature type="region of interest" description="Disordered" evidence="1">
    <location>
        <begin position="203"/>
        <end position="249"/>
    </location>
</feature>